<accession>A0A834KWN9</accession>
<dbReference type="AlphaFoldDB" id="A0A834KWN9"/>
<dbReference type="EMBL" id="WKFB01000140">
    <property type="protein sequence ID" value="KAF6734202.1"/>
    <property type="molecule type" value="Genomic_DNA"/>
</dbReference>
<evidence type="ECO:0000256" key="1">
    <source>
        <dbReference type="SAM" id="MobiDB-lite"/>
    </source>
</evidence>
<comment type="caution">
    <text evidence="2">The sequence shown here is derived from an EMBL/GenBank/DDBJ whole genome shotgun (WGS) entry which is preliminary data.</text>
</comment>
<feature type="region of interest" description="Disordered" evidence="1">
    <location>
        <begin position="63"/>
        <end position="89"/>
    </location>
</feature>
<dbReference type="Proteomes" id="UP000646548">
    <property type="component" value="Unassembled WGS sequence"/>
</dbReference>
<sequence>MFRCRWSNSHHTSFILRSTAAPPPNVRNYPLRMLTTSVCSVRFAGALPPSVGDRASFRFGSSLRQTGRHAPPTVQHAHRIGAPPPATVT</sequence>
<evidence type="ECO:0000313" key="3">
    <source>
        <dbReference type="Proteomes" id="UP000646548"/>
    </source>
</evidence>
<protein>
    <submittedName>
        <fullName evidence="2">Uncharacterized protein</fullName>
    </submittedName>
</protein>
<proteinExistence type="predicted"/>
<reference evidence="2" key="1">
    <citation type="journal article" name="BMC Genomics">
        <title>Long-read sequencing and de novo genome assembly of marine medaka (Oryzias melastigma).</title>
        <authorList>
            <person name="Liang P."/>
            <person name="Saqib H.S.A."/>
            <person name="Ni X."/>
            <person name="Shen Y."/>
        </authorList>
    </citation>
    <scope>NUCLEOTIDE SEQUENCE</scope>
    <source>
        <strain evidence="2">Bigg-433</strain>
    </source>
</reference>
<evidence type="ECO:0000313" key="2">
    <source>
        <dbReference type="EMBL" id="KAF6734202.1"/>
    </source>
</evidence>
<gene>
    <name evidence="2" type="ORF">FQA47_013176</name>
</gene>
<name>A0A834KWN9_ORYME</name>
<organism evidence="2 3">
    <name type="scientific">Oryzias melastigma</name>
    <name type="common">Marine medaka</name>
    <dbReference type="NCBI Taxonomy" id="30732"/>
    <lineage>
        <taxon>Eukaryota</taxon>
        <taxon>Metazoa</taxon>
        <taxon>Chordata</taxon>
        <taxon>Craniata</taxon>
        <taxon>Vertebrata</taxon>
        <taxon>Euteleostomi</taxon>
        <taxon>Actinopterygii</taxon>
        <taxon>Neopterygii</taxon>
        <taxon>Teleostei</taxon>
        <taxon>Neoteleostei</taxon>
        <taxon>Acanthomorphata</taxon>
        <taxon>Ovalentaria</taxon>
        <taxon>Atherinomorphae</taxon>
        <taxon>Beloniformes</taxon>
        <taxon>Adrianichthyidae</taxon>
        <taxon>Oryziinae</taxon>
        <taxon>Oryzias</taxon>
    </lineage>
</organism>